<dbReference type="Pfam" id="PF25954">
    <property type="entry name" value="Beta-barrel_RND_2"/>
    <property type="match status" value="1"/>
</dbReference>
<dbReference type="PANTHER" id="PTHR30097">
    <property type="entry name" value="CATION EFFLUX SYSTEM PROTEIN CUSB"/>
    <property type="match status" value="1"/>
</dbReference>
<feature type="domain" description="CusB-like barrel-sandwich hybrid" evidence="4">
    <location>
        <begin position="84"/>
        <end position="210"/>
    </location>
</feature>
<evidence type="ECO:0000259" key="4">
    <source>
        <dbReference type="Pfam" id="PF25919"/>
    </source>
</evidence>
<feature type="domain" description="Multidrug resistance protein MdtA-like C-terminal permuted SH3" evidence="6">
    <location>
        <begin position="294"/>
        <end position="351"/>
    </location>
</feature>
<feature type="domain" description="CusB-like three alpha-helical bundle" evidence="3">
    <location>
        <begin position="145"/>
        <end position="176"/>
    </location>
</feature>
<dbReference type="Pfam" id="PF25869">
    <property type="entry name" value="3HB_CusB"/>
    <property type="match status" value="1"/>
</dbReference>
<dbReference type="Proteomes" id="UP000266292">
    <property type="component" value="Plasmid unnamed"/>
</dbReference>
<feature type="domain" description="CusB-like beta-barrel" evidence="5">
    <location>
        <begin position="215"/>
        <end position="290"/>
    </location>
</feature>
<dbReference type="InterPro" id="IPR051909">
    <property type="entry name" value="MFP_Cation_Efflux"/>
</dbReference>
<dbReference type="InterPro" id="IPR006143">
    <property type="entry name" value="RND_pump_MFP"/>
</dbReference>
<dbReference type="InterPro" id="IPR058790">
    <property type="entry name" value="BSH_CusB"/>
</dbReference>
<dbReference type="GO" id="GO:0030288">
    <property type="term" value="C:outer membrane-bounded periplasmic space"/>
    <property type="evidence" value="ECO:0007669"/>
    <property type="project" value="TreeGrafter"/>
</dbReference>
<accession>A0A1X9YYX2</accession>
<dbReference type="PROSITE" id="PS51257">
    <property type="entry name" value="PROKAR_LIPOPROTEIN"/>
    <property type="match status" value="1"/>
</dbReference>
<organism evidence="7 8">
    <name type="scientific">Pontibacter actiniarum</name>
    <dbReference type="NCBI Taxonomy" id="323450"/>
    <lineage>
        <taxon>Bacteria</taxon>
        <taxon>Pseudomonadati</taxon>
        <taxon>Bacteroidota</taxon>
        <taxon>Cytophagia</taxon>
        <taxon>Cytophagales</taxon>
        <taxon>Hymenobacteraceae</taxon>
        <taxon>Pontibacter</taxon>
    </lineage>
</organism>
<dbReference type="SUPFAM" id="SSF111369">
    <property type="entry name" value="HlyD-like secretion proteins"/>
    <property type="match status" value="1"/>
</dbReference>
<dbReference type="GO" id="GO:0060003">
    <property type="term" value="P:copper ion export"/>
    <property type="evidence" value="ECO:0007669"/>
    <property type="project" value="TreeGrafter"/>
</dbReference>
<sequence length="372" mass="40752">MKMRHSTISTCAFLSGILLIASCSGGKEQHAAHEAGNTAGNMEMITLSKQDEVYANITIDTAKVRSISEVTTLVGTTAFDERKVVVVTSRVRGRIDRLFVRNPLEPVKQGQPLYALYSEELLSLENELLNALQQREKFGAMQEVMDQLVESARQRLLLYGLTAAQVREIERSGEASSLITFYSPASGYLTELPVSQGQYVETGAPLFRIADVSALWIESQLYTSELRWLSKQPSVLVTFEAFPDETYAAVPVFVNPTVEPGQKISLVRFMIQNHGNKVKPGMMAYLSVRRNEKQALVIPKSALLIGSMTTAWVKTADGMYENRVIETGLQNKQEVEVLSGIAEGEAVVATGAYALNSALVLKSGSGMGGMKM</sequence>
<gene>
    <name evidence="7" type="ORF">CA264_20730</name>
</gene>
<dbReference type="Gene3D" id="2.40.420.20">
    <property type="match status" value="1"/>
</dbReference>
<dbReference type="EMBL" id="CP021236">
    <property type="protein sequence ID" value="ARS37981.1"/>
    <property type="molecule type" value="Genomic_DNA"/>
</dbReference>
<dbReference type="GO" id="GO:0015679">
    <property type="term" value="P:plasma membrane copper ion transport"/>
    <property type="evidence" value="ECO:0007669"/>
    <property type="project" value="TreeGrafter"/>
</dbReference>
<dbReference type="Gene3D" id="2.40.30.170">
    <property type="match status" value="1"/>
</dbReference>
<evidence type="ECO:0000256" key="2">
    <source>
        <dbReference type="ARBA" id="ARBA00022448"/>
    </source>
</evidence>
<dbReference type="GO" id="GO:0022857">
    <property type="term" value="F:transmembrane transporter activity"/>
    <property type="evidence" value="ECO:0007669"/>
    <property type="project" value="InterPro"/>
</dbReference>
<dbReference type="GO" id="GO:0016020">
    <property type="term" value="C:membrane"/>
    <property type="evidence" value="ECO:0007669"/>
    <property type="project" value="InterPro"/>
</dbReference>
<name>A0A1X9YYX2_9BACT</name>
<dbReference type="AlphaFoldDB" id="A0A1X9YYX2"/>
<dbReference type="STRING" id="709015.GCA_000472485_00146"/>
<evidence type="ECO:0000313" key="7">
    <source>
        <dbReference type="EMBL" id="ARS37981.1"/>
    </source>
</evidence>
<keyword evidence="2" id="KW-0813">Transport</keyword>
<dbReference type="Pfam" id="PF25967">
    <property type="entry name" value="RND-MFP_C"/>
    <property type="match status" value="1"/>
</dbReference>
<keyword evidence="7" id="KW-0614">Plasmid</keyword>
<dbReference type="Pfam" id="PF25919">
    <property type="entry name" value="BSH_CusB"/>
    <property type="match status" value="1"/>
</dbReference>
<dbReference type="KEGG" id="pact:CA264_20730"/>
<dbReference type="PANTHER" id="PTHR30097:SF15">
    <property type="entry name" value="CATION EFFLUX SYSTEM PROTEIN CUSB"/>
    <property type="match status" value="1"/>
</dbReference>
<proteinExistence type="inferred from homology"/>
<dbReference type="GO" id="GO:0046914">
    <property type="term" value="F:transition metal ion binding"/>
    <property type="evidence" value="ECO:0007669"/>
    <property type="project" value="TreeGrafter"/>
</dbReference>
<protein>
    <submittedName>
        <fullName evidence="7">Uncharacterized protein</fullName>
    </submittedName>
</protein>
<dbReference type="OrthoDB" id="9809068at2"/>
<dbReference type="NCBIfam" id="TIGR01730">
    <property type="entry name" value="RND_mfp"/>
    <property type="match status" value="1"/>
</dbReference>
<evidence type="ECO:0000256" key="1">
    <source>
        <dbReference type="ARBA" id="ARBA00009477"/>
    </source>
</evidence>
<evidence type="ECO:0000259" key="5">
    <source>
        <dbReference type="Pfam" id="PF25954"/>
    </source>
</evidence>
<evidence type="ECO:0000313" key="8">
    <source>
        <dbReference type="Proteomes" id="UP000266292"/>
    </source>
</evidence>
<comment type="similarity">
    <text evidence="1">Belongs to the membrane fusion protein (MFP) (TC 8.A.1) family.</text>
</comment>
<evidence type="ECO:0000259" key="3">
    <source>
        <dbReference type="Pfam" id="PF25869"/>
    </source>
</evidence>
<evidence type="ECO:0000259" key="6">
    <source>
        <dbReference type="Pfam" id="PF25967"/>
    </source>
</evidence>
<keyword evidence="8" id="KW-1185">Reference proteome</keyword>
<reference evidence="8" key="1">
    <citation type="submission" date="2017-05" db="EMBL/GenBank/DDBJ databases">
        <authorList>
            <person name="Ray J."/>
            <person name="Price M."/>
            <person name="Deutschbauer A."/>
        </authorList>
    </citation>
    <scope>NUCLEOTIDE SEQUENCE [LARGE SCALE GENOMIC DNA]</scope>
    <source>
        <strain evidence="8">DSM 19842</strain>
        <plasmid evidence="8">unnamed</plasmid>
    </source>
</reference>
<geneLocation type="plasmid" evidence="7 8">
    <name>unnamed</name>
</geneLocation>
<dbReference type="InterPro" id="IPR058791">
    <property type="entry name" value="3HB_CusB"/>
</dbReference>
<dbReference type="InterPro" id="IPR058792">
    <property type="entry name" value="Beta-barrel_RND_2"/>
</dbReference>
<dbReference type="InterPro" id="IPR058627">
    <property type="entry name" value="MdtA-like_C"/>
</dbReference>